<evidence type="ECO:0000313" key="5">
    <source>
        <dbReference type="EMBL" id="PCK30147.1"/>
    </source>
</evidence>
<dbReference type="Pfam" id="PF00486">
    <property type="entry name" value="Trans_reg_C"/>
    <property type="match status" value="1"/>
</dbReference>
<gene>
    <name evidence="5" type="ORF">CEX98_19015</name>
    <name evidence="4" type="ORF">D0511_22895</name>
</gene>
<evidence type="ECO:0000313" key="4">
    <source>
        <dbReference type="EMBL" id="AXR04715.1"/>
    </source>
</evidence>
<evidence type="ECO:0000313" key="7">
    <source>
        <dbReference type="Proteomes" id="UP000258102"/>
    </source>
</evidence>
<reference evidence="6" key="4">
    <citation type="journal article" date="2019" name="Genome Announc.">
        <title>Draft Genome Sequence of Pseudoalteromonas piscicida Strain 36Y ROTHPW, an Hypersaline Seawater Isolate from the South Coast of Sonora, Mexico.</title>
        <authorList>
            <person name="Sanchez-Diaz R."/>
            <person name="Molina-Garza Z.J."/>
            <person name="Cruz-Suarez L.E."/>
            <person name="Selvin J."/>
            <person name="Kiran G.S."/>
            <person name="Ibarra-Gamez J.C."/>
            <person name="Gomez-Gil B."/>
            <person name="Galaviz-Silva L."/>
        </authorList>
    </citation>
    <scope>NUCLEOTIDE SEQUENCE [LARGE SCALE GENOMIC DNA]</scope>
    <source>
        <strain evidence="6">36Y_RITHPW</strain>
    </source>
</reference>
<keyword evidence="1 2" id="KW-0238">DNA-binding</keyword>
<name>A0A1Z3NQT1_PSEO7</name>
<accession>A0A1Z3NQT1</accession>
<keyword evidence="6" id="KW-1185">Reference proteome</keyword>
<dbReference type="EMBL" id="NKHF01000096">
    <property type="protein sequence ID" value="PCK30147.1"/>
    <property type="molecule type" value="Genomic_DNA"/>
</dbReference>
<dbReference type="InterPro" id="IPR001867">
    <property type="entry name" value="OmpR/PhoB-type_DNA-bd"/>
</dbReference>
<dbReference type="EMBL" id="CP031762">
    <property type="protein sequence ID" value="AXR04715.1"/>
    <property type="molecule type" value="Genomic_DNA"/>
</dbReference>
<reference evidence="5" key="1">
    <citation type="journal article" date="2017" name="Genome Announc.">
        <title>Draft Genome Sequence of Pseudoalteromonas piscicida Strain 36Y ROTHPW, an Hypersaline Seawater Isolate from the South Coast of Sonora, Mexico.</title>
        <authorList>
            <person name="Sanchez-Diaz R."/>
            <person name="Molina-Garza Z.J."/>
            <person name="Cruz-Suarez L.E."/>
            <person name="Selvin J."/>
            <person name="Kiran G.S."/>
            <person name="Ibarra-Gamez J.C."/>
            <person name="Gomez-Gil B."/>
            <person name="Galaviz-Silva L."/>
        </authorList>
    </citation>
    <scope>NUCLEOTIDE SEQUENCE [LARGE SCALE GENOMIC DNA]</scope>
    <source>
        <strain evidence="5">36Y_RITHPW</strain>
    </source>
</reference>
<dbReference type="RefSeq" id="WP_088533097.1">
    <property type="nucleotide sequence ID" value="NZ_CP021647.1"/>
</dbReference>
<dbReference type="SUPFAM" id="SSF46894">
    <property type="entry name" value="C-terminal effector domain of the bipartite response regulators"/>
    <property type="match status" value="1"/>
</dbReference>
<dbReference type="AlphaFoldDB" id="A0A1Z3NQT1"/>
<feature type="DNA-binding region" description="OmpR/PhoB-type" evidence="2">
    <location>
        <begin position="10"/>
        <end position="110"/>
    </location>
</feature>
<dbReference type="InterPro" id="IPR036388">
    <property type="entry name" value="WH-like_DNA-bd_sf"/>
</dbReference>
<dbReference type="InterPro" id="IPR016032">
    <property type="entry name" value="Sig_transdc_resp-reg_C-effctor"/>
</dbReference>
<dbReference type="PROSITE" id="PS51755">
    <property type="entry name" value="OMPR_PHOB"/>
    <property type="match status" value="1"/>
</dbReference>
<evidence type="ECO:0000313" key="6">
    <source>
        <dbReference type="Proteomes" id="UP000228621"/>
    </source>
</evidence>
<dbReference type="GO" id="GO:0006355">
    <property type="term" value="P:regulation of DNA-templated transcription"/>
    <property type="evidence" value="ECO:0007669"/>
    <property type="project" value="InterPro"/>
</dbReference>
<dbReference type="Proteomes" id="UP000228621">
    <property type="component" value="Unassembled WGS sequence"/>
</dbReference>
<evidence type="ECO:0000259" key="3">
    <source>
        <dbReference type="PROSITE" id="PS51755"/>
    </source>
</evidence>
<feature type="domain" description="OmpR/PhoB-type" evidence="3">
    <location>
        <begin position="10"/>
        <end position="110"/>
    </location>
</feature>
<dbReference type="GO" id="GO:0000160">
    <property type="term" value="P:phosphorelay signal transduction system"/>
    <property type="evidence" value="ECO:0007669"/>
    <property type="project" value="InterPro"/>
</dbReference>
<evidence type="ECO:0000256" key="2">
    <source>
        <dbReference type="PROSITE-ProRule" id="PRU01091"/>
    </source>
</evidence>
<organism evidence="5 6">
    <name type="scientific">Pseudoalteromonas piscicida</name>
    <dbReference type="NCBI Taxonomy" id="43662"/>
    <lineage>
        <taxon>Bacteria</taxon>
        <taxon>Pseudomonadati</taxon>
        <taxon>Pseudomonadota</taxon>
        <taxon>Gammaproteobacteria</taxon>
        <taxon>Alteromonadales</taxon>
        <taxon>Pseudoalteromonadaceae</taxon>
        <taxon>Pseudoalteromonas</taxon>
    </lineage>
</organism>
<reference evidence="5" key="2">
    <citation type="submission" date="2017-06" db="EMBL/GenBank/DDBJ databases">
        <authorList>
            <person name="Kim H.J."/>
            <person name="Triplett B.A."/>
        </authorList>
    </citation>
    <scope>NUCLEOTIDE SEQUENCE</scope>
    <source>
        <strain evidence="5">36Y_RITHPW</strain>
    </source>
</reference>
<dbReference type="CDD" id="cd00383">
    <property type="entry name" value="trans_reg_C"/>
    <property type="match status" value="1"/>
</dbReference>
<protein>
    <recommendedName>
        <fullName evidence="3">OmpR/PhoB-type domain-containing protein</fullName>
    </recommendedName>
</protein>
<reference evidence="4 7" key="3">
    <citation type="submission" date="2018-08" db="EMBL/GenBank/DDBJ databases">
        <title>Whole Genome Sequences of Two Pseudoalteromonas piscicida Strains, DE1-A and DE2-A, which Exhibit Strong Antibacterial Activity against Vibrio vulnificus.</title>
        <authorList>
            <person name="Richards G.P."/>
            <person name="Needleman D.S."/>
            <person name="Watson M.A."/>
            <person name="Polson S.W."/>
        </authorList>
    </citation>
    <scope>NUCLEOTIDE SEQUENCE [LARGE SCALE GENOMIC DNA]</scope>
    <source>
        <strain evidence="4 7">DE2-A</strain>
    </source>
</reference>
<dbReference type="GO" id="GO:0003677">
    <property type="term" value="F:DNA binding"/>
    <property type="evidence" value="ECO:0007669"/>
    <property type="project" value="UniProtKB-UniRule"/>
</dbReference>
<sequence>MNTVAANSSDNAMELNKGFIFYHGEDYILSENQEVVKLEPLASKALLYLIEHSERAVSVEELLVKVWGSKFKSMKVVNRCVCLARKALADDMRNPKFIKTIPKRGYKFVGHCMIKNHYLELTAH</sequence>
<dbReference type="KEGG" id="ppis:B1L02_23425"/>
<dbReference type="Proteomes" id="UP000258102">
    <property type="component" value="Chromosome 2"/>
</dbReference>
<dbReference type="OrthoDB" id="5900874at2"/>
<proteinExistence type="predicted"/>
<evidence type="ECO:0000256" key="1">
    <source>
        <dbReference type="ARBA" id="ARBA00023125"/>
    </source>
</evidence>
<dbReference type="Gene3D" id="1.10.10.10">
    <property type="entry name" value="Winged helix-like DNA-binding domain superfamily/Winged helix DNA-binding domain"/>
    <property type="match status" value="1"/>
</dbReference>
<dbReference type="SMART" id="SM00862">
    <property type="entry name" value="Trans_reg_C"/>
    <property type="match status" value="1"/>
</dbReference>